<proteinExistence type="predicted"/>
<organism evidence="1 2">
    <name type="scientific">Arctium lappa</name>
    <name type="common">Greater burdock</name>
    <name type="synonym">Lappa major</name>
    <dbReference type="NCBI Taxonomy" id="4217"/>
    <lineage>
        <taxon>Eukaryota</taxon>
        <taxon>Viridiplantae</taxon>
        <taxon>Streptophyta</taxon>
        <taxon>Embryophyta</taxon>
        <taxon>Tracheophyta</taxon>
        <taxon>Spermatophyta</taxon>
        <taxon>Magnoliopsida</taxon>
        <taxon>eudicotyledons</taxon>
        <taxon>Gunneridae</taxon>
        <taxon>Pentapetalae</taxon>
        <taxon>asterids</taxon>
        <taxon>campanulids</taxon>
        <taxon>Asterales</taxon>
        <taxon>Asteraceae</taxon>
        <taxon>Carduoideae</taxon>
        <taxon>Cardueae</taxon>
        <taxon>Arctiinae</taxon>
        <taxon>Arctium</taxon>
    </lineage>
</organism>
<keyword evidence="2" id="KW-1185">Reference proteome</keyword>
<dbReference type="EMBL" id="CM042052">
    <property type="protein sequence ID" value="KAI3719797.1"/>
    <property type="molecule type" value="Genomic_DNA"/>
</dbReference>
<comment type="caution">
    <text evidence="1">The sequence shown here is derived from an EMBL/GenBank/DDBJ whole genome shotgun (WGS) entry which is preliminary data.</text>
</comment>
<evidence type="ECO:0000313" key="1">
    <source>
        <dbReference type="EMBL" id="KAI3719797.1"/>
    </source>
</evidence>
<evidence type="ECO:0000313" key="2">
    <source>
        <dbReference type="Proteomes" id="UP001055879"/>
    </source>
</evidence>
<protein>
    <submittedName>
        <fullName evidence="1">Uncharacterized protein</fullName>
    </submittedName>
</protein>
<reference evidence="2" key="1">
    <citation type="journal article" date="2022" name="Mol. Ecol. Resour.">
        <title>The genomes of chicory, endive, great burdock and yacon provide insights into Asteraceae palaeo-polyploidization history and plant inulin production.</title>
        <authorList>
            <person name="Fan W."/>
            <person name="Wang S."/>
            <person name="Wang H."/>
            <person name="Wang A."/>
            <person name="Jiang F."/>
            <person name="Liu H."/>
            <person name="Zhao H."/>
            <person name="Xu D."/>
            <person name="Zhang Y."/>
        </authorList>
    </citation>
    <scope>NUCLEOTIDE SEQUENCE [LARGE SCALE GENOMIC DNA]</scope>
    <source>
        <strain evidence="2">cv. Niubang</strain>
    </source>
</reference>
<gene>
    <name evidence="1" type="ORF">L6452_20702</name>
</gene>
<name>A0ACB9BBB4_ARCLA</name>
<sequence>MAPKSKKAEYPAFTNFTIKVAVKERSWPRTVTRLLNNVEGGYDGYGYPRYGRNYDAYNHLEFAGNACACNGNQIEMPKTLEKSDSASTSTSTKSRFQKLSSMISCVNGFDC</sequence>
<dbReference type="Proteomes" id="UP001055879">
    <property type="component" value="Linkage Group LG06"/>
</dbReference>
<reference evidence="1 2" key="2">
    <citation type="journal article" date="2022" name="Mol. Ecol. Resour.">
        <title>The genomes of chicory, endive, great burdock and yacon provide insights into Asteraceae paleo-polyploidization history and plant inulin production.</title>
        <authorList>
            <person name="Fan W."/>
            <person name="Wang S."/>
            <person name="Wang H."/>
            <person name="Wang A."/>
            <person name="Jiang F."/>
            <person name="Liu H."/>
            <person name="Zhao H."/>
            <person name="Xu D."/>
            <person name="Zhang Y."/>
        </authorList>
    </citation>
    <scope>NUCLEOTIDE SEQUENCE [LARGE SCALE GENOMIC DNA]</scope>
    <source>
        <strain evidence="2">cv. Niubang</strain>
    </source>
</reference>
<accession>A0ACB9BBB4</accession>